<proteinExistence type="predicted"/>
<dbReference type="Proteomes" id="UP000250245">
    <property type="component" value="Unassembled WGS sequence"/>
</dbReference>
<feature type="region of interest" description="Disordered" evidence="1">
    <location>
        <begin position="50"/>
        <end position="73"/>
    </location>
</feature>
<evidence type="ECO:0000259" key="3">
    <source>
        <dbReference type="Pfam" id="PF04536"/>
    </source>
</evidence>
<accession>A0A2X3BP24</accession>
<reference evidence="4 5" key="1">
    <citation type="submission" date="2018-06" db="EMBL/GenBank/DDBJ databases">
        <authorList>
            <consortium name="Pathogen Informatics"/>
            <person name="Doyle S."/>
        </authorList>
    </citation>
    <scope>NUCLEOTIDE SEQUENCE [LARGE SCALE GENOMIC DNA]</scope>
    <source>
        <strain evidence="4 5">NCTC11820</strain>
    </source>
</reference>
<feature type="signal peptide" evidence="2">
    <location>
        <begin position="1"/>
        <end position="25"/>
    </location>
</feature>
<evidence type="ECO:0000256" key="1">
    <source>
        <dbReference type="SAM" id="MobiDB-lite"/>
    </source>
</evidence>
<evidence type="ECO:0000313" key="5">
    <source>
        <dbReference type="Proteomes" id="UP000250245"/>
    </source>
</evidence>
<protein>
    <recommendedName>
        <fullName evidence="3">TPM domain-containing protein</fullName>
    </recommendedName>
</protein>
<evidence type="ECO:0000256" key="2">
    <source>
        <dbReference type="SAM" id="SignalP"/>
    </source>
</evidence>
<feature type="chain" id="PRO_5038807918" description="TPM domain-containing protein" evidence="2">
    <location>
        <begin position="26"/>
        <end position="469"/>
    </location>
</feature>
<feature type="compositionally biased region" description="Acidic residues" evidence="1">
    <location>
        <begin position="60"/>
        <end position="70"/>
    </location>
</feature>
<keyword evidence="2" id="KW-0732">Signal</keyword>
<gene>
    <name evidence="4" type="ORF">NCTC11820_01956</name>
</gene>
<dbReference type="Gene3D" id="3.10.310.50">
    <property type="match status" value="1"/>
</dbReference>
<dbReference type="Pfam" id="PF04536">
    <property type="entry name" value="TPM_phosphatase"/>
    <property type="match status" value="1"/>
</dbReference>
<name>A0A2X3BP24_9ACTO</name>
<dbReference type="AlphaFoldDB" id="A0A2X3BP24"/>
<evidence type="ECO:0000313" key="4">
    <source>
        <dbReference type="EMBL" id="SQC01564.1"/>
    </source>
</evidence>
<organism evidence="4 5">
    <name type="scientific">Mobiluncus curtisii</name>
    <dbReference type="NCBI Taxonomy" id="2051"/>
    <lineage>
        <taxon>Bacteria</taxon>
        <taxon>Bacillati</taxon>
        <taxon>Actinomycetota</taxon>
        <taxon>Actinomycetes</taxon>
        <taxon>Actinomycetales</taxon>
        <taxon>Actinomycetaceae</taxon>
        <taxon>Mobiluncus</taxon>
    </lineage>
</organism>
<sequence>MNIRKTILYSVGALAVALAPSVGFALPAAAGAEVSPAAFSVSVASPGVLPTLTPPPNPDDAPETSDEPADSADLPLTEFGDIIKFPYGEQFPYVGGQSDVKSAAPFIRDHSEVFSKSKIAGWEKQMTALADKYGIAPYIVTVDDFRYQTPQKWGANYYNVNQLGLGEKDASGVLMVINPSSRDLWFLGHGAGEQAFTVYGIEKLYDHVKQPLGDDHWDDGVDVFLTQVADYLEQWKSGTPYSASHPLPHPITLESTTAGVAGAAALGGGAGTLVMRRIRKKHDTAHLQWGAIYYVVPGSDQITGSNDVFVNEYITHVARPKSSGSSGHHGGSFRSGGTSFSSGGAVSSKFTIPSPVAWRARQRGAALLLFTRSGDEARSQVVRLPAGRGDSGHTALRARHATGLGIVNLELTAPGTKRRTPRPERAAVVAGAAATLGTCDVGYVFVHKDIIGAGDLVRTRHDVINRSPL</sequence>
<dbReference type="EMBL" id="UASJ01000004">
    <property type="protein sequence ID" value="SQC01564.1"/>
    <property type="molecule type" value="Genomic_DNA"/>
</dbReference>
<feature type="domain" description="TPM" evidence="3">
    <location>
        <begin position="108"/>
        <end position="230"/>
    </location>
</feature>
<dbReference type="InterPro" id="IPR007621">
    <property type="entry name" value="TPM_dom"/>
</dbReference>
<dbReference type="RefSeq" id="WP_252893288.1">
    <property type="nucleotide sequence ID" value="NZ_UASJ01000004.1"/>
</dbReference>